<comment type="caution">
    <text evidence="2">The sequence shown here is derived from an EMBL/GenBank/DDBJ whole genome shotgun (WGS) entry which is preliminary data.</text>
</comment>
<dbReference type="AlphaFoldDB" id="A0A8J6YC06"/>
<dbReference type="SUPFAM" id="SSF47336">
    <property type="entry name" value="ACP-like"/>
    <property type="match status" value="1"/>
</dbReference>
<reference evidence="2 3" key="1">
    <citation type="submission" date="2020-08" db="EMBL/GenBank/DDBJ databases">
        <title>Acidobacteriota in marine sediments use diverse sulfur dissimilation pathways.</title>
        <authorList>
            <person name="Wasmund K."/>
        </authorList>
    </citation>
    <scope>NUCLEOTIDE SEQUENCE [LARGE SCALE GENOMIC DNA]</scope>
    <source>
        <strain evidence="2">MAG AM3-A</strain>
    </source>
</reference>
<proteinExistence type="predicted"/>
<accession>A0A8J6YC06</accession>
<gene>
    <name evidence="2" type="ORF">IFJ97_07020</name>
</gene>
<name>A0A8J6YC06_9BACT</name>
<evidence type="ECO:0000259" key="1">
    <source>
        <dbReference type="Pfam" id="PF00550"/>
    </source>
</evidence>
<dbReference type="InterPro" id="IPR036736">
    <property type="entry name" value="ACP-like_sf"/>
</dbReference>
<dbReference type="Gene3D" id="1.10.1200.10">
    <property type="entry name" value="ACP-like"/>
    <property type="match status" value="1"/>
</dbReference>
<dbReference type="EMBL" id="JACXWA010000114">
    <property type="protein sequence ID" value="MBD3871090.1"/>
    <property type="molecule type" value="Genomic_DNA"/>
</dbReference>
<dbReference type="InterPro" id="IPR009081">
    <property type="entry name" value="PP-bd_ACP"/>
</dbReference>
<protein>
    <submittedName>
        <fullName evidence="2">Acyl carrier protein</fullName>
    </submittedName>
</protein>
<evidence type="ECO:0000313" key="3">
    <source>
        <dbReference type="Proteomes" id="UP000598633"/>
    </source>
</evidence>
<dbReference type="Proteomes" id="UP000598633">
    <property type="component" value="Unassembled WGS sequence"/>
</dbReference>
<organism evidence="2 3">
    <name type="scientific">Candidatus Sulfomarinibacter kjeldsenii</name>
    <dbReference type="NCBI Taxonomy" id="2885994"/>
    <lineage>
        <taxon>Bacteria</taxon>
        <taxon>Pseudomonadati</taxon>
        <taxon>Acidobacteriota</taxon>
        <taxon>Thermoanaerobaculia</taxon>
        <taxon>Thermoanaerobaculales</taxon>
        <taxon>Candidatus Sulfomarinibacteraceae</taxon>
        <taxon>Candidatus Sulfomarinibacter</taxon>
    </lineage>
</organism>
<evidence type="ECO:0000313" key="2">
    <source>
        <dbReference type="EMBL" id="MBD3871090.1"/>
    </source>
</evidence>
<dbReference type="Pfam" id="PF00550">
    <property type="entry name" value="PP-binding"/>
    <property type="match status" value="1"/>
</dbReference>
<feature type="domain" description="Carrier" evidence="1">
    <location>
        <begin position="9"/>
        <end position="62"/>
    </location>
</feature>
<sequence length="136" mass="15644">MNTDTIYPKVREIIADVLAFDVEEIQRDGSLVDDYSAESIDFLDLVYQLEREFKIKIPRGMIEQEARRGIGDEDFEEHGRLTEKGLEHLKEYLSEVPEDRFTPKMQVSLIPTLFTPETFCKIVLREMEGGGQAASD</sequence>